<feature type="domain" description="GH15-like" evidence="1">
    <location>
        <begin position="1"/>
        <end position="221"/>
    </location>
</feature>
<dbReference type="Pfam" id="PF00723">
    <property type="entry name" value="Glyco_hydro_15"/>
    <property type="match status" value="1"/>
</dbReference>
<accession>A0A0N8PR00</accession>
<dbReference type="PANTHER" id="PTHR31616:SF0">
    <property type="entry name" value="GLUCAN 1,4-ALPHA-GLUCOSIDASE"/>
    <property type="match status" value="1"/>
</dbReference>
<feature type="non-terminal residue" evidence="2">
    <location>
        <position position="1"/>
    </location>
</feature>
<dbReference type="SUPFAM" id="SSF48208">
    <property type="entry name" value="Six-hairpin glycosidases"/>
    <property type="match status" value="1"/>
</dbReference>
<dbReference type="PANTHER" id="PTHR31616">
    <property type="entry name" value="TREHALASE"/>
    <property type="match status" value="1"/>
</dbReference>
<keyword evidence="3" id="KW-1185">Reference proteome</keyword>
<proteinExistence type="predicted"/>
<dbReference type="GO" id="GO:0004553">
    <property type="term" value="F:hydrolase activity, hydrolyzing O-glycosyl compounds"/>
    <property type="evidence" value="ECO:0007669"/>
    <property type="project" value="TreeGrafter"/>
</dbReference>
<protein>
    <recommendedName>
        <fullName evidence="1">GH15-like domain-containing protein</fullName>
    </recommendedName>
</protein>
<comment type="caution">
    <text evidence="2">The sequence shown here is derived from an EMBL/GenBank/DDBJ whole genome shotgun (WGS) entry which is preliminary data.</text>
</comment>
<dbReference type="InterPro" id="IPR008928">
    <property type="entry name" value="6-hairpin_glycosidase_sf"/>
</dbReference>
<name>A0A0N8PR00_9CHLR</name>
<evidence type="ECO:0000313" key="2">
    <source>
        <dbReference type="EMBL" id="KPV48541.1"/>
    </source>
</evidence>
<dbReference type="Gene3D" id="1.50.10.10">
    <property type="match status" value="1"/>
</dbReference>
<dbReference type="Proteomes" id="UP000050509">
    <property type="component" value="Unassembled WGS sequence"/>
</dbReference>
<evidence type="ECO:0000313" key="3">
    <source>
        <dbReference type="Proteomes" id="UP000050509"/>
    </source>
</evidence>
<dbReference type="InterPro" id="IPR012341">
    <property type="entry name" value="6hp_glycosidase-like_sf"/>
</dbReference>
<dbReference type="PATRIC" id="fig|186479.3.peg.5262"/>
<dbReference type="InterPro" id="IPR011613">
    <property type="entry name" value="GH15-like"/>
</dbReference>
<dbReference type="GO" id="GO:0005975">
    <property type="term" value="P:carbohydrate metabolic process"/>
    <property type="evidence" value="ECO:0007669"/>
    <property type="project" value="InterPro"/>
</dbReference>
<evidence type="ECO:0000259" key="1">
    <source>
        <dbReference type="Pfam" id="PF00723"/>
    </source>
</evidence>
<reference evidence="2 3" key="1">
    <citation type="submission" date="2015-09" db="EMBL/GenBank/DDBJ databases">
        <title>Draft genome sequence of Kouleothrix aurantiaca JCM 19913.</title>
        <authorList>
            <person name="Hemp J."/>
        </authorList>
    </citation>
    <scope>NUCLEOTIDE SEQUENCE [LARGE SCALE GENOMIC DNA]</scope>
    <source>
        <strain evidence="2 3">COM-B</strain>
    </source>
</reference>
<gene>
    <name evidence="2" type="ORF">SE17_37510</name>
</gene>
<sequence length="245" mass="25829">WGEPGGYSPATLAAEIAGLVCAADLAQKAGDTASAERFLKTADEWNASVERWTLAENGPLGGSYYLHSSDGQPNAPTSLAIPGGASYDQRTIVDMSVLDLVRLGVRAPKDPRILATLELAEKELEVGTPKGEIFRRYAHDAYGEGQPGHAPDGHGNLWPLLVSENSIYLVAQSGSEHPASWYLPTVSGAANAGGMLPEQVFADGAPTGSAAPLGWAHAEYVVFALAVKQEHIPDTPAIVAERYAR</sequence>
<dbReference type="AlphaFoldDB" id="A0A0N8PR00"/>
<organism evidence="2 3">
    <name type="scientific">Kouleothrix aurantiaca</name>
    <dbReference type="NCBI Taxonomy" id="186479"/>
    <lineage>
        <taxon>Bacteria</taxon>
        <taxon>Bacillati</taxon>
        <taxon>Chloroflexota</taxon>
        <taxon>Chloroflexia</taxon>
        <taxon>Chloroflexales</taxon>
        <taxon>Roseiflexineae</taxon>
        <taxon>Roseiflexaceae</taxon>
        <taxon>Kouleothrix</taxon>
    </lineage>
</organism>
<dbReference type="EMBL" id="LJCR01002573">
    <property type="protein sequence ID" value="KPV48541.1"/>
    <property type="molecule type" value="Genomic_DNA"/>
</dbReference>